<dbReference type="Proteomes" id="UP000261640">
    <property type="component" value="Unplaced"/>
</dbReference>
<dbReference type="CDD" id="cd01670">
    <property type="entry name" value="Death"/>
    <property type="match status" value="1"/>
</dbReference>
<dbReference type="PROSITE" id="PS51145">
    <property type="entry name" value="ZU5"/>
    <property type="match status" value="1"/>
</dbReference>
<dbReference type="GeneTree" id="ENSGT00390000013151"/>
<dbReference type="RefSeq" id="XP_026149709.1">
    <property type="nucleotide sequence ID" value="XM_026293924.1"/>
</dbReference>
<name>A0A3Q3M7M7_9TELE</name>
<dbReference type="PANTHER" id="PTHR15603">
    <property type="entry name" value="SH3 DOMAIN-CONTAINING PROTEIN"/>
    <property type="match status" value="1"/>
</dbReference>
<dbReference type="Ensembl" id="ENSMAMT00000021846.2">
    <property type="protein sequence ID" value="ENSMAMP00000021302.1"/>
    <property type="gene ID" value="ENSMAMG00000014319.2"/>
</dbReference>
<dbReference type="OrthoDB" id="10000126at2759"/>
<dbReference type="AlphaFoldDB" id="A0A3Q3M7M7"/>
<dbReference type="PANTHER" id="PTHR15603:SF1">
    <property type="entry name" value="METASTASIS-ASSOCIATED IN COLON CANCER PROTEIN 1"/>
    <property type="match status" value="1"/>
</dbReference>
<dbReference type="FunFam" id="2.60.220.30:FF:000016">
    <property type="entry name" value="MET transcriptional regulator MACC1"/>
    <property type="match status" value="1"/>
</dbReference>
<reference evidence="3" key="2">
    <citation type="submission" date="2025-09" db="UniProtKB">
        <authorList>
            <consortium name="Ensembl"/>
        </authorList>
    </citation>
    <scope>IDENTIFICATION</scope>
</reference>
<dbReference type="Pfam" id="PF23637">
    <property type="entry name" value="SH3BP4_C"/>
    <property type="match status" value="1"/>
</dbReference>
<dbReference type="Gene3D" id="2.60.220.30">
    <property type="match status" value="1"/>
</dbReference>
<dbReference type="InterPro" id="IPR056183">
    <property type="entry name" value="DEATH_SH3BP4"/>
</dbReference>
<evidence type="ECO:0000259" key="2">
    <source>
        <dbReference type="PROSITE" id="PS51145"/>
    </source>
</evidence>
<dbReference type="Pfam" id="PF23640">
    <property type="entry name" value="UPA_SH3BP4"/>
    <property type="match status" value="1"/>
</dbReference>
<feature type="domain" description="ZU5" evidence="2">
    <location>
        <begin position="214"/>
        <end position="351"/>
    </location>
</feature>
<reference evidence="3" key="1">
    <citation type="submission" date="2025-08" db="UniProtKB">
        <authorList>
            <consortium name="Ensembl"/>
        </authorList>
    </citation>
    <scope>IDENTIFICATION</scope>
</reference>
<protein>
    <submittedName>
        <fullName evidence="3">MET transcriptional regulator MACC1</fullName>
    </submittedName>
</protein>
<accession>A0A3Q3M7M7</accession>
<feature type="compositionally biased region" description="Basic and acidic residues" evidence="1">
    <location>
        <begin position="87"/>
        <end position="101"/>
    </location>
</feature>
<evidence type="ECO:0000256" key="1">
    <source>
        <dbReference type="SAM" id="MobiDB-lite"/>
    </source>
</evidence>
<feature type="compositionally biased region" description="Low complexity" evidence="1">
    <location>
        <begin position="108"/>
        <end position="117"/>
    </location>
</feature>
<evidence type="ECO:0000313" key="4">
    <source>
        <dbReference type="Proteomes" id="UP000261640"/>
    </source>
</evidence>
<dbReference type="CTD" id="346389"/>
<dbReference type="InterPro" id="IPR000906">
    <property type="entry name" value="ZU5_dom"/>
</dbReference>
<dbReference type="GeneID" id="113122513"/>
<organism evidence="3 4">
    <name type="scientific">Mastacembelus armatus</name>
    <name type="common">zig-zag eel</name>
    <dbReference type="NCBI Taxonomy" id="205130"/>
    <lineage>
        <taxon>Eukaryota</taxon>
        <taxon>Metazoa</taxon>
        <taxon>Chordata</taxon>
        <taxon>Craniata</taxon>
        <taxon>Vertebrata</taxon>
        <taxon>Euteleostomi</taxon>
        <taxon>Actinopterygii</taxon>
        <taxon>Neopterygii</taxon>
        <taxon>Teleostei</taxon>
        <taxon>Neoteleostei</taxon>
        <taxon>Acanthomorphata</taxon>
        <taxon>Anabantaria</taxon>
        <taxon>Synbranchiformes</taxon>
        <taxon>Mastacembelidae</taxon>
        <taxon>Mastacembelus</taxon>
    </lineage>
</organism>
<feature type="region of interest" description="Disordered" evidence="1">
    <location>
        <begin position="87"/>
        <end position="124"/>
    </location>
</feature>
<keyword evidence="4" id="KW-1185">Reference proteome</keyword>
<dbReference type="RefSeq" id="XP_026149706.1">
    <property type="nucleotide sequence ID" value="XM_026293921.1"/>
</dbReference>
<dbReference type="Pfam" id="PF24094">
    <property type="entry name" value="DEATH_SH3BP4"/>
    <property type="match status" value="1"/>
</dbReference>
<dbReference type="RefSeq" id="XP_026149707.1">
    <property type="nucleotide sequence ID" value="XM_026293922.1"/>
</dbReference>
<sequence>MASRRTRSFCRAGSLMRSKSEGTLIDLGDDALASSNLNGGYVTRITQNSQWPLLQPEVAHQSQTKNPFWNKLSGSNPFLDEIVHSSTDKHISNTSKVKQDDEKDLDTNNDSISTSSDEGNLGNFLENKHKVTNRSGRWRSASDILDDLERKVPKAENSFKPPGAVLNPDFEWLKNDREAYKMAWLSHRQLTRSCLDLNLMSQSPGWAQTQATDFQVISRIGHSGGAVQIPDSEVGVHIPKDHVPPGEVQEVTLKATLDPPPGLNNNYMTTMSPLLEVVLSNINTKECISLEMKLSGEVKSDPLSQVMTTVVGLVSSKRDGPYLKVNDCSICKDMMRMKLQELKTHFYMIAVAEASAIQAPATSVWDYLDRQITVAVYGPRYIHPSFKVVIVVCCHENVPPKLPFSDVCRGNKNLPPLVLQLWGKHRLKPDKVNDLHISVSIPDSMFKLKPEDKLKEVRQSQLKVGTVLHLPVALSCSGNTEIAPFKLDLQVKESNTATVTRFQVPSPPAAPKRANRQIERRIEIARASPIPEESVPDVPRFENRVVNLQWYGVALKSVLRQSRVDYLLEYFKGDTVGLLSRETVRSVGNSKVKEWYIGFLRGRTGLIHCKNVRLITRDQVIDFTGIEPTTEVLLDNMTLPFKKLTYMYSAIQTLVTDHMTNWRGFADALGYGNLSLDSITRRHPETETDKVACVLERLKEDCHSEKNRKKFLHELMVGLLKMDSVYLVAQLIQNTVILSTAVELSVRWRELAEKLGKLSGAQIAAYEAPHRGKSGEVCPQSMWKPAYDFLHSWSLRYGDSYRDMIQDLHLVLDKMRNPATREWRQLTGTLITANCLDILRASAFPRS</sequence>
<proteinExistence type="predicted"/>
<dbReference type="GO" id="GO:0005737">
    <property type="term" value="C:cytoplasm"/>
    <property type="evidence" value="ECO:0007669"/>
    <property type="project" value="TreeGrafter"/>
</dbReference>
<dbReference type="RefSeq" id="XP_026149708.1">
    <property type="nucleotide sequence ID" value="XM_026293923.1"/>
</dbReference>
<dbReference type="GO" id="GO:0048701">
    <property type="term" value="P:embryonic cranial skeleton morphogenesis"/>
    <property type="evidence" value="ECO:0007669"/>
    <property type="project" value="Ensembl"/>
</dbReference>
<dbReference type="InterPro" id="IPR056181">
    <property type="entry name" value="SH3BP4_C"/>
</dbReference>
<dbReference type="InterPro" id="IPR056182">
    <property type="entry name" value="UPA_SH3BP4"/>
</dbReference>
<dbReference type="STRING" id="205130.ENSMAMP00000021302"/>
<evidence type="ECO:0000313" key="3">
    <source>
        <dbReference type="Ensembl" id="ENSMAMP00000021302.1"/>
    </source>
</evidence>
<dbReference type="InParanoid" id="A0A3Q3M7M7"/>